<protein>
    <recommendedName>
        <fullName evidence="5">TsaA-like domain-containing protein</fullName>
    </recommendedName>
</protein>
<dbReference type="InterPro" id="IPR023370">
    <property type="entry name" value="TrmO-like_N"/>
</dbReference>
<dbReference type="InterPro" id="IPR040372">
    <property type="entry name" value="YaeB-like"/>
</dbReference>
<dbReference type="CDD" id="cd09281">
    <property type="entry name" value="UPF0066"/>
    <property type="match status" value="1"/>
</dbReference>
<keyword evidence="4" id="KW-0472">Membrane</keyword>
<name>A0AAV1HVU1_9CHLO</name>
<dbReference type="EMBL" id="CAUYUE010000003">
    <property type="protein sequence ID" value="CAK0749201.1"/>
    <property type="molecule type" value="Genomic_DNA"/>
</dbReference>
<dbReference type="PROSITE" id="PS51668">
    <property type="entry name" value="TSAA_2"/>
    <property type="match status" value="1"/>
</dbReference>
<dbReference type="PANTHER" id="PTHR12818:SF0">
    <property type="entry name" value="TRNA (ADENINE(37)-N6)-METHYLTRANSFERASE"/>
    <property type="match status" value="1"/>
</dbReference>
<proteinExistence type="inferred from homology"/>
<reference evidence="6 7" key="1">
    <citation type="submission" date="2023-10" db="EMBL/GenBank/DDBJ databases">
        <authorList>
            <person name="Maclean D."/>
            <person name="Macfadyen A."/>
        </authorList>
    </citation>
    <scope>NUCLEOTIDE SEQUENCE [LARGE SCALE GENOMIC DNA]</scope>
</reference>
<dbReference type="AlphaFoldDB" id="A0AAV1HVU1"/>
<organism evidence="6 7">
    <name type="scientific">Coccomyxa viridis</name>
    <dbReference type="NCBI Taxonomy" id="1274662"/>
    <lineage>
        <taxon>Eukaryota</taxon>
        <taxon>Viridiplantae</taxon>
        <taxon>Chlorophyta</taxon>
        <taxon>core chlorophytes</taxon>
        <taxon>Trebouxiophyceae</taxon>
        <taxon>Trebouxiophyceae incertae sedis</taxon>
        <taxon>Coccomyxaceae</taxon>
        <taxon>Coccomyxa</taxon>
    </lineage>
</organism>
<feature type="compositionally biased region" description="Polar residues" evidence="3">
    <location>
        <begin position="335"/>
        <end position="344"/>
    </location>
</feature>
<dbReference type="InterPro" id="IPR036414">
    <property type="entry name" value="YaeB_N_sf"/>
</dbReference>
<comment type="similarity">
    <text evidence="2">Belongs to the tRNA methyltransferase O family.</text>
</comment>
<dbReference type="InterPro" id="IPR036413">
    <property type="entry name" value="YaeB-like_sf"/>
</dbReference>
<evidence type="ECO:0000256" key="3">
    <source>
        <dbReference type="SAM" id="MobiDB-lite"/>
    </source>
</evidence>
<dbReference type="Gene3D" id="2.40.30.70">
    <property type="entry name" value="YaeB-like"/>
    <property type="match status" value="1"/>
</dbReference>
<sequence length="401" mass="44034">MLRIGTGEITVLGVILAIAVVHFKLWRQKTSCQKHLDDVKRLLDAETKNRAAERMGRIRAEKKLRERVSSGSEVTEGSVPDSFPLKPIGYLQSCFSQRNGTPRQPLLVPAARAKLTLRPDIPIGCLDGLEQYSHVWVLYIFHCNTDLQRLWSPDHAASGVKAKVQVPRLNGQRVGVLATRSPHRPSPIGLSMAQLVAVEGRSIVLGGADIVDGSPVLDIKPYVPFCDSLKDASAPSWVSDEAAEDPIALKDVRIPEQAMAELEACWAASGQGSALRRALYKDSSEWVRLVREVLRLDIRSLHQRTGAAAPQQDPSTAGQPSSQHQTVLEKDVSSHTRVSMSSAEMQDCKLRQRDTVLCVSGQRARHADSERGRYRVVLQGMTVAYDVLSDSTVMVRGATVS</sequence>
<keyword evidence="4" id="KW-1133">Transmembrane helix</keyword>
<keyword evidence="7" id="KW-1185">Reference proteome</keyword>
<evidence type="ECO:0000256" key="1">
    <source>
        <dbReference type="ARBA" id="ARBA00022691"/>
    </source>
</evidence>
<feature type="transmembrane region" description="Helical" evidence="4">
    <location>
        <begin position="6"/>
        <end position="26"/>
    </location>
</feature>
<gene>
    <name evidence="6" type="ORF">CVIRNUC_001892</name>
</gene>
<feature type="domain" description="TsaA-like" evidence="5">
    <location>
        <begin position="85"/>
        <end position="231"/>
    </location>
</feature>
<evidence type="ECO:0000259" key="5">
    <source>
        <dbReference type="PROSITE" id="PS51668"/>
    </source>
</evidence>
<evidence type="ECO:0000313" key="7">
    <source>
        <dbReference type="Proteomes" id="UP001314263"/>
    </source>
</evidence>
<accession>A0AAV1HVU1</accession>
<dbReference type="PANTHER" id="PTHR12818">
    <property type="entry name" value="TRNA (ADENINE(37)-N6)-METHYLTRANSFERASE"/>
    <property type="match status" value="1"/>
</dbReference>
<feature type="compositionally biased region" description="Polar residues" evidence="3">
    <location>
        <begin position="312"/>
        <end position="326"/>
    </location>
</feature>
<evidence type="ECO:0000313" key="6">
    <source>
        <dbReference type="EMBL" id="CAK0749201.1"/>
    </source>
</evidence>
<evidence type="ECO:0000256" key="4">
    <source>
        <dbReference type="SAM" id="Phobius"/>
    </source>
</evidence>
<dbReference type="SUPFAM" id="SSF118196">
    <property type="entry name" value="YaeB-like"/>
    <property type="match status" value="1"/>
</dbReference>
<dbReference type="Pfam" id="PF01980">
    <property type="entry name" value="TrmO_N"/>
    <property type="match status" value="1"/>
</dbReference>
<keyword evidence="1" id="KW-0949">S-adenosyl-L-methionine</keyword>
<dbReference type="FunFam" id="2.40.30.70:FF:000003">
    <property type="entry name" value="tRNA (Adenine(37)-N6)-methyltransferase isoform A"/>
    <property type="match status" value="1"/>
</dbReference>
<comment type="caution">
    <text evidence="6">The sequence shown here is derived from an EMBL/GenBank/DDBJ whole genome shotgun (WGS) entry which is preliminary data.</text>
</comment>
<evidence type="ECO:0000256" key="2">
    <source>
        <dbReference type="ARBA" id="ARBA00033753"/>
    </source>
</evidence>
<keyword evidence="4" id="KW-0812">Transmembrane</keyword>
<feature type="region of interest" description="Disordered" evidence="3">
    <location>
        <begin position="304"/>
        <end position="344"/>
    </location>
</feature>
<dbReference type="NCBIfam" id="TIGR00104">
    <property type="entry name" value="tRNA_TsaA"/>
    <property type="match status" value="1"/>
</dbReference>
<dbReference type="Proteomes" id="UP001314263">
    <property type="component" value="Unassembled WGS sequence"/>
</dbReference>